<gene>
    <name evidence="2" type="ORF">A8139_16385</name>
</gene>
<name>A0A2Z4PY71_9GAMM</name>
<protein>
    <recommendedName>
        <fullName evidence="4">Outer membrane protein beta-barrel domain-containing protein</fullName>
    </recommendedName>
</protein>
<dbReference type="RefSeq" id="WP_112141707.1">
    <property type="nucleotide sequence ID" value="NZ_CP016181.1"/>
</dbReference>
<sequence>MTLLSRILILSVAVSGGAHAEKELPNFAFGLGYGLLDQKSLMNIDFKVNIPINEYFSTQVLLNSNYLITGSSKDSFAQSELSSNWFVRNDYGRLGLGLGVSELEPMDESLETKKEAIGQFIGEVFLGAFSVTTNYITTDKTLSNITSSRIGLSYYLDEDLRTSLYREKYNDAEMGWRLETYYQPQKYRQMGSVGVIARTGEDYDYAGVVFEYYFDYAVSLKQREKQFH</sequence>
<evidence type="ECO:0000313" key="2">
    <source>
        <dbReference type="EMBL" id="AWY02478.1"/>
    </source>
</evidence>
<feature type="chain" id="PRO_5016248348" description="Outer membrane protein beta-barrel domain-containing protein" evidence="1">
    <location>
        <begin position="21"/>
        <end position="228"/>
    </location>
</feature>
<reference evidence="2 3" key="1">
    <citation type="submission" date="2016-06" db="EMBL/GenBank/DDBJ databases">
        <title>The sequenced genome of the ice-adhering bacterium Marinomonas primoryensis, from Antarctica.</title>
        <authorList>
            <person name="Graham L."/>
            <person name="Vance T.D.R."/>
            <person name="Davies P.L."/>
        </authorList>
    </citation>
    <scope>NUCLEOTIDE SEQUENCE [LARGE SCALE GENOMIC DNA]</scope>
    <source>
        <strain evidence="2 3">AceL</strain>
    </source>
</reference>
<evidence type="ECO:0008006" key="4">
    <source>
        <dbReference type="Google" id="ProtNLM"/>
    </source>
</evidence>
<proteinExistence type="predicted"/>
<evidence type="ECO:0000313" key="3">
    <source>
        <dbReference type="Proteomes" id="UP000249898"/>
    </source>
</evidence>
<feature type="signal peptide" evidence="1">
    <location>
        <begin position="1"/>
        <end position="20"/>
    </location>
</feature>
<accession>A0A2Z4PY71</accession>
<dbReference type="Proteomes" id="UP000249898">
    <property type="component" value="Chromosome"/>
</dbReference>
<dbReference type="EMBL" id="CP016181">
    <property type="protein sequence ID" value="AWY02478.1"/>
    <property type="molecule type" value="Genomic_DNA"/>
</dbReference>
<dbReference type="OrthoDB" id="6101863at2"/>
<dbReference type="AlphaFoldDB" id="A0A2Z4PY71"/>
<evidence type="ECO:0000256" key="1">
    <source>
        <dbReference type="SAM" id="SignalP"/>
    </source>
</evidence>
<keyword evidence="1" id="KW-0732">Signal</keyword>
<organism evidence="2 3">
    <name type="scientific">Marinomonas primoryensis</name>
    <dbReference type="NCBI Taxonomy" id="178399"/>
    <lineage>
        <taxon>Bacteria</taxon>
        <taxon>Pseudomonadati</taxon>
        <taxon>Pseudomonadota</taxon>
        <taxon>Gammaproteobacteria</taxon>
        <taxon>Oceanospirillales</taxon>
        <taxon>Oceanospirillaceae</taxon>
        <taxon>Marinomonas</taxon>
    </lineage>
</organism>